<dbReference type="PANTHER" id="PTHR11766">
    <property type="entry name" value="TYROSYL-TRNA SYNTHETASE"/>
    <property type="match status" value="1"/>
</dbReference>
<evidence type="ECO:0000256" key="5">
    <source>
        <dbReference type="ARBA" id="ARBA00022917"/>
    </source>
</evidence>
<comment type="similarity">
    <text evidence="9">Belongs to the class-I aminoacyl-tRNA synthetase family.</text>
</comment>
<keyword evidence="3 9" id="KW-0547">Nucleotide-binding</keyword>
<dbReference type="Gene3D" id="3.40.50.620">
    <property type="entry name" value="HUPs"/>
    <property type="match status" value="1"/>
</dbReference>
<dbReference type="PANTHER" id="PTHR11766:SF1">
    <property type="entry name" value="TYROSINE--TRNA LIGASE"/>
    <property type="match status" value="1"/>
</dbReference>
<evidence type="ECO:0000256" key="7">
    <source>
        <dbReference type="ARBA" id="ARBA00048248"/>
    </source>
</evidence>
<comment type="caution">
    <text evidence="10">The sequence shown here is derived from an EMBL/GenBank/DDBJ whole genome shotgun (WGS) entry which is preliminary data.</text>
</comment>
<accession>A0A1G2SB69</accession>
<name>A0A1G2SB69_9BACT</name>
<evidence type="ECO:0000256" key="6">
    <source>
        <dbReference type="ARBA" id="ARBA00023146"/>
    </source>
</evidence>
<dbReference type="NCBIfam" id="TIGR00234">
    <property type="entry name" value="tyrS"/>
    <property type="match status" value="1"/>
</dbReference>
<evidence type="ECO:0000256" key="8">
    <source>
        <dbReference type="NCBIfam" id="TIGR00234"/>
    </source>
</evidence>
<protein>
    <recommendedName>
        <fullName evidence="1 8">Tyrosine--tRNA ligase</fullName>
        <ecNumber evidence="1 8">6.1.1.1</ecNumber>
    </recommendedName>
</protein>
<dbReference type="InterPro" id="IPR002307">
    <property type="entry name" value="Tyr-tRNA-ligase"/>
</dbReference>
<dbReference type="GO" id="GO:0006437">
    <property type="term" value="P:tyrosyl-tRNA aminoacylation"/>
    <property type="evidence" value="ECO:0007669"/>
    <property type="project" value="UniProtKB-UniRule"/>
</dbReference>
<dbReference type="Pfam" id="PF00579">
    <property type="entry name" value="tRNA-synt_1b"/>
    <property type="match status" value="1"/>
</dbReference>
<evidence type="ECO:0000256" key="1">
    <source>
        <dbReference type="ARBA" id="ARBA00013160"/>
    </source>
</evidence>
<dbReference type="EMBL" id="MHUS01000005">
    <property type="protein sequence ID" value="OHA81998.1"/>
    <property type="molecule type" value="Genomic_DNA"/>
</dbReference>
<keyword evidence="6 9" id="KW-0030">Aminoacyl-tRNA synthetase</keyword>
<evidence type="ECO:0000256" key="9">
    <source>
        <dbReference type="RuleBase" id="RU363036"/>
    </source>
</evidence>
<dbReference type="Gene3D" id="1.10.240.10">
    <property type="entry name" value="Tyrosyl-Transfer RNA Synthetase"/>
    <property type="match status" value="1"/>
</dbReference>
<dbReference type="STRING" id="1802723.A2675_01580"/>
<dbReference type="EC" id="6.1.1.1" evidence="1 8"/>
<dbReference type="GO" id="GO:0004831">
    <property type="term" value="F:tyrosine-tRNA ligase activity"/>
    <property type="evidence" value="ECO:0007669"/>
    <property type="project" value="UniProtKB-UniRule"/>
</dbReference>
<proteinExistence type="inferred from homology"/>
<dbReference type="Proteomes" id="UP000176997">
    <property type="component" value="Unassembled WGS sequence"/>
</dbReference>
<evidence type="ECO:0000256" key="4">
    <source>
        <dbReference type="ARBA" id="ARBA00022840"/>
    </source>
</evidence>
<dbReference type="SUPFAM" id="SSF55174">
    <property type="entry name" value="Alpha-L RNA-binding motif"/>
    <property type="match status" value="1"/>
</dbReference>
<evidence type="ECO:0000313" key="10">
    <source>
        <dbReference type="EMBL" id="OHA81998.1"/>
    </source>
</evidence>
<organism evidence="10 11">
    <name type="scientific">Candidatus Yonathbacteria bacterium RIFCSPHIGHO2_01_FULL_51_10</name>
    <dbReference type="NCBI Taxonomy" id="1802723"/>
    <lineage>
        <taxon>Bacteria</taxon>
        <taxon>Candidatus Yonathiibacteriota</taxon>
    </lineage>
</organism>
<dbReference type="CDD" id="cd00805">
    <property type="entry name" value="TyrRS_core"/>
    <property type="match status" value="1"/>
</dbReference>
<evidence type="ECO:0000256" key="3">
    <source>
        <dbReference type="ARBA" id="ARBA00022741"/>
    </source>
</evidence>
<keyword evidence="4 9" id="KW-0067">ATP-binding</keyword>
<keyword evidence="5 9" id="KW-0648">Protein biosynthesis</keyword>
<dbReference type="PRINTS" id="PR01040">
    <property type="entry name" value="TRNASYNTHTYR"/>
</dbReference>
<sequence>MSSHHISHDLTELLTRGVAEVIHEEKLAEKLASGKTLRIKYGIDPTSPNLHVGRAAALLKLRTLQKLGHKVVFIVGDFTAMIGDTSDKEAERPMLTKDEVQSNLKTYVRQAGKLIDLDAAEIHYNHEWLGELSFTDLCEQTNQFSVADFIARDNIARRLKKGSRVSLREVLYPVMQGYDSVQVHADVEIGGTDQRFNMLAGRTLQEHYGQAPQDIIMLDLLEGLDGRKMSSSWGNTINVEDEPNDMYGKVMSLRDELIVSYFIRATDVPLDEVREIERKLAEGENPRDAKHHLAQAMVTLYHGAERAKSAGEFFVQTFTQGVIPTDIPEVSVTEGTPLIDTLLLTGLVKSKTEWRTLVDGGAVEWMKEDVRVTDSAELAHSGTLRLGKKRFLRIKIS</sequence>
<dbReference type="SUPFAM" id="SSF52374">
    <property type="entry name" value="Nucleotidylyl transferase"/>
    <property type="match status" value="1"/>
</dbReference>
<dbReference type="InterPro" id="IPR002305">
    <property type="entry name" value="aa-tRNA-synth_Ic"/>
</dbReference>
<keyword evidence="2 9" id="KW-0436">Ligase</keyword>
<dbReference type="InterPro" id="IPR024088">
    <property type="entry name" value="Tyr-tRNA-ligase_bac-type"/>
</dbReference>
<dbReference type="GO" id="GO:0005829">
    <property type="term" value="C:cytosol"/>
    <property type="evidence" value="ECO:0007669"/>
    <property type="project" value="TreeGrafter"/>
</dbReference>
<evidence type="ECO:0000256" key="2">
    <source>
        <dbReference type="ARBA" id="ARBA00022598"/>
    </source>
</evidence>
<dbReference type="GO" id="GO:0003723">
    <property type="term" value="F:RNA binding"/>
    <property type="evidence" value="ECO:0007669"/>
    <property type="project" value="InterPro"/>
</dbReference>
<comment type="catalytic activity">
    <reaction evidence="7">
        <text>tRNA(Tyr) + L-tyrosine + ATP = L-tyrosyl-tRNA(Tyr) + AMP + diphosphate + H(+)</text>
        <dbReference type="Rhea" id="RHEA:10220"/>
        <dbReference type="Rhea" id="RHEA-COMP:9706"/>
        <dbReference type="Rhea" id="RHEA-COMP:9707"/>
        <dbReference type="ChEBI" id="CHEBI:15378"/>
        <dbReference type="ChEBI" id="CHEBI:30616"/>
        <dbReference type="ChEBI" id="CHEBI:33019"/>
        <dbReference type="ChEBI" id="CHEBI:58315"/>
        <dbReference type="ChEBI" id="CHEBI:78442"/>
        <dbReference type="ChEBI" id="CHEBI:78536"/>
        <dbReference type="ChEBI" id="CHEBI:456215"/>
        <dbReference type="EC" id="6.1.1.1"/>
    </reaction>
</comment>
<evidence type="ECO:0000313" key="11">
    <source>
        <dbReference type="Proteomes" id="UP000176997"/>
    </source>
</evidence>
<gene>
    <name evidence="10" type="ORF">A2675_01580</name>
</gene>
<dbReference type="InterPro" id="IPR014729">
    <property type="entry name" value="Rossmann-like_a/b/a_fold"/>
</dbReference>
<dbReference type="GO" id="GO:0005524">
    <property type="term" value="F:ATP binding"/>
    <property type="evidence" value="ECO:0007669"/>
    <property type="project" value="UniProtKB-KW"/>
</dbReference>
<reference evidence="10 11" key="1">
    <citation type="journal article" date="2016" name="Nat. Commun.">
        <title>Thousands of microbial genomes shed light on interconnected biogeochemical processes in an aquifer system.</title>
        <authorList>
            <person name="Anantharaman K."/>
            <person name="Brown C.T."/>
            <person name="Hug L.A."/>
            <person name="Sharon I."/>
            <person name="Castelle C.J."/>
            <person name="Probst A.J."/>
            <person name="Thomas B.C."/>
            <person name="Singh A."/>
            <person name="Wilkins M.J."/>
            <person name="Karaoz U."/>
            <person name="Brodie E.L."/>
            <person name="Williams K.H."/>
            <person name="Hubbard S.S."/>
            <person name="Banfield J.F."/>
        </authorList>
    </citation>
    <scope>NUCLEOTIDE SEQUENCE [LARGE SCALE GENOMIC DNA]</scope>
</reference>
<dbReference type="AlphaFoldDB" id="A0A1G2SB69"/>
<dbReference type="Gene3D" id="3.10.290.10">
    <property type="entry name" value="RNA-binding S4 domain"/>
    <property type="match status" value="1"/>
</dbReference>
<dbReference type="InterPro" id="IPR036986">
    <property type="entry name" value="S4_RNA-bd_sf"/>
</dbReference>